<organism evidence="1 2">
    <name type="scientific">Flavobacterium branchiophilum</name>
    <dbReference type="NCBI Taxonomy" id="55197"/>
    <lineage>
        <taxon>Bacteria</taxon>
        <taxon>Pseudomonadati</taxon>
        <taxon>Bacteroidota</taxon>
        <taxon>Flavobacteriia</taxon>
        <taxon>Flavobacteriales</taxon>
        <taxon>Flavobacteriaceae</taxon>
        <taxon>Flavobacterium</taxon>
    </lineage>
</organism>
<dbReference type="RefSeq" id="WP_097554714.1">
    <property type="nucleotide sequence ID" value="NZ_PCMW01000083.1"/>
</dbReference>
<dbReference type="NCBIfam" id="TIGR04131">
    <property type="entry name" value="Bac_Flav_CTERM"/>
    <property type="match status" value="1"/>
</dbReference>
<proteinExistence type="predicted"/>
<name>A0A2H3KG94_9FLAO</name>
<dbReference type="EMBL" id="PCMW01000083">
    <property type="protein sequence ID" value="PDS22625.1"/>
    <property type="molecule type" value="Genomic_DNA"/>
</dbReference>
<dbReference type="InterPro" id="IPR026341">
    <property type="entry name" value="T9SS_type_B"/>
</dbReference>
<dbReference type="Proteomes" id="UP000220828">
    <property type="component" value="Unassembled WGS sequence"/>
</dbReference>
<evidence type="ECO:0000313" key="1">
    <source>
        <dbReference type="EMBL" id="PDS22625.1"/>
    </source>
</evidence>
<reference evidence="1 2" key="1">
    <citation type="submission" date="2017-09" db="EMBL/GenBank/DDBJ databases">
        <title>Whole genomes of Flavobacteriaceae.</title>
        <authorList>
            <person name="Stine C."/>
            <person name="Li C."/>
            <person name="Tadesse D."/>
        </authorList>
    </citation>
    <scope>NUCLEOTIDE SEQUENCE [LARGE SCALE GENOMIC DNA]</scope>
    <source>
        <strain evidence="1 2">ATCC 35036</strain>
    </source>
</reference>
<evidence type="ECO:0000313" key="2">
    <source>
        <dbReference type="Proteomes" id="UP000220828"/>
    </source>
</evidence>
<protein>
    <submittedName>
        <fullName evidence="1">Adhesin</fullName>
    </submittedName>
</protein>
<comment type="caution">
    <text evidence="1">The sequence shown here is derived from an EMBL/GenBank/DDBJ whole genome shotgun (WGS) entry which is preliminary data.</text>
</comment>
<gene>
    <name evidence="1" type="ORF">B0A77_12960</name>
</gene>
<accession>A0A2H3KG94</accession>
<dbReference type="Pfam" id="PF13585">
    <property type="entry name" value="CHU_C"/>
    <property type="match status" value="1"/>
</dbReference>
<dbReference type="OrthoDB" id="9765926at2"/>
<dbReference type="NCBIfam" id="NF038133">
    <property type="entry name" value="choice_anch_L"/>
    <property type="match status" value="1"/>
</dbReference>
<sequence>MKGIFYTLIAFLFTFELHSQSISVSTTTHTIPQLVNNVLINSNCVSATNISSKTGTNFGSVNGIGYFQNTNPNFPIQSGVILSTGNALNAVGPNNMSLNDGNASWIGDTDLENTLAQSGITMQSANASMLEFDFTPIASNFTFDFVFASEEYGNFQCQFSDSFAFLLTNTLTGVTTNLAVVPNTNLPISVVTIRNNAFNSNCASANAQYFGSYNGGAAAASSATNFNGQTVLMNASAVLVPNTPYHIKLVVADRSDSMSDSAIFLSSNSFNFAQNVLGPDITGNNAICFGSTHTINSGLNPAIYNFIWKKNGVVLSGQTGPSLSVIGPGTYTLTYSQIISPCDVNSDSIVVDFLPEIITPNPINLGKCDVGTGTNSFNLAANTSVVNPTNNPNFSISYHNTLLDANTNANPLSSPYSTSATNETIFIRIKNNNTGCFTVKSFNLLVSSPPVANQPNDLVKCERTLGSNDAIFDFNVQNATILGTQSATLNVISYYTSQANANLGINPIVGGFLGTTGTTIYARIQNFSDTTCFATTSFHLIVKPKPSVPTLQSVVVCSGYPLPHLTSGNYFTGSNGTGTPLFENDLINTIGTTTIYIYNSNGSCNSETSFTVTIIDINQVGPQSTTACDSYTLPLVPNVKYYTGPNAGLPLIPAGTVITSSQTIYLNFQSTVPPICQQERAITITINNAPVLQAVSNVFECTSYQLPPLSVGNYYTQPNGGGTMIPALTTLNNSQTIYVYAATNTTPPCTDSDSFKVGIGLDPIPDVSRCVSYSLPALTFGKYYTQSNGGGVELPVGFVVTYSQDIYVRATSASGCADEVSFHVDIILPIVVVPQTVSECGVYNLPELNAGNYYTLPNGGGVQLPFNYPVTNSRTVYVYINNGLGCQHTIPVAITIKPLPVLDPRGDVSACNTYTLTPLTIGNYYTESNGGGNLIPFNTVLNQSQTVHIYAVNSLGCPASNSFNVSITHTVADTKPNVTQCDQYVLEALNPGNRYFTHSQMNGQNGQGIEKFEGDVIETTQTIYIYKKDNIREDFYCEDEKSFVVTINHTPVINPIADVFTCDKYILPPLEVGNYFSGPNGTGQPYQALDEITEPFKTLYVYAETGTVPNCTAQEFFNITVYNVSELPNVTKCSAYVLPTVARGQFYNNPNATGQPIEPGTTITQSQTLYIIAQSPYAPFCIDVYPFDITIVPAPIIHAIPAANSTICDNDGPNDGIANFDLTTLNTIILGNQNPAQFTLQYFANMEDLLANQNSLTNTTLPHVFVKLSSTLTPNCTLIQQIDLFVKKRPEPELKNGTICIDNQTGAVTSGYTILSGLDPSLHTFQWFLGTTPISTNSFITVTQPGTYNLIATNVQTGCVSALTPVQVIVSQPAWVTYTTGDAFSENQTITITATGTGTNDNYEYQLDNAAFQSSPTFYNVSFGLHYVTVKDKNGCSNSTIEVIVADYPRFFTPNGDGINDTWNINNLNDQPDAYINIYDKYGKFLIEIKPSGSGWDGNINGRLAPADDFWFAVFYKENNTNKVYQSHFAIKR</sequence>
<dbReference type="InterPro" id="IPR049804">
    <property type="entry name" value="Choice_anch_L"/>
</dbReference>